<feature type="region of interest" description="Disordered" evidence="1">
    <location>
        <begin position="33"/>
        <end position="74"/>
    </location>
</feature>
<sequence>MELLPLVLELYQRHHYLICSFFKQSDKCRELNVSIKPGPKRKNEDGTPDKRQRVTPEKKKGHPDLKPHKHKKGE</sequence>
<evidence type="ECO:0000256" key="1">
    <source>
        <dbReference type="SAM" id="MobiDB-lite"/>
    </source>
</evidence>
<evidence type="ECO:0000313" key="2">
    <source>
        <dbReference type="EMBL" id="NRQ42951.1"/>
    </source>
</evidence>
<reference evidence="2 3" key="1">
    <citation type="submission" date="2020-06" db="EMBL/GenBank/DDBJ databases">
        <title>Rheinheimera sp. nov., a marine bacterium isolated from coastal.</title>
        <authorList>
            <person name="Yu Q."/>
            <person name="Qi Y."/>
            <person name="Pu J."/>
        </authorList>
    </citation>
    <scope>NUCLEOTIDE SEQUENCE [LARGE SCALE GENOMIC DNA]</scope>
    <source>
        <strain evidence="2 3">YQF-2</strain>
    </source>
</reference>
<proteinExistence type="predicted"/>
<name>A0A7Y5AS66_9GAMM</name>
<dbReference type="Proteomes" id="UP000523161">
    <property type="component" value="Unassembled WGS sequence"/>
</dbReference>
<dbReference type="EMBL" id="JABSOD010000008">
    <property type="protein sequence ID" value="NRQ42951.1"/>
    <property type="molecule type" value="Genomic_DNA"/>
</dbReference>
<organism evidence="2 3">
    <name type="scientific">Rheinheimera lutimaris</name>
    <dbReference type="NCBI Taxonomy" id="2740584"/>
    <lineage>
        <taxon>Bacteria</taxon>
        <taxon>Pseudomonadati</taxon>
        <taxon>Pseudomonadota</taxon>
        <taxon>Gammaproteobacteria</taxon>
        <taxon>Chromatiales</taxon>
        <taxon>Chromatiaceae</taxon>
        <taxon>Rheinheimera</taxon>
    </lineage>
</organism>
<gene>
    <name evidence="2" type="ORF">HRH59_10340</name>
</gene>
<feature type="compositionally biased region" description="Basic and acidic residues" evidence="1">
    <location>
        <begin position="41"/>
        <end position="66"/>
    </location>
</feature>
<keyword evidence="3" id="KW-1185">Reference proteome</keyword>
<dbReference type="AlphaFoldDB" id="A0A7Y5AS66"/>
<evidence type="ECO:0000313" key="3">
    <source>
        <dbReference type="Proteomes" id="UP000523161"/>
    </source>
</evidence>
<comment type="caution">
    <text evidence="2">The sequence shown here is derived from an EMBL/GenBank/DDBJ whole genome shotgun (WGS) entry which is preliminary data.</text>
</comment>
<accession>A0A7Y5AS66</accession>
<dbReference type="RefSeq" id="WP_173501058.1">
    <property type="nucleotide sequence ID" value="NZ_JABSOD010000008.1"/>
</dbReference>
<protein>
    <submittedName>
        <fullName evidence="2">Uncharacterized protein</fullName>
    </submittedName>
</protein>